<organism evidence="2 3">
    <name type="scientific">Autumnicola edwardsiae</name>
    <dbReference type="NCBI Taxonomy" id="3075594"/>
    <lineage>
        <taxon>Bacteria</taxon>
        <taxon>Pseudomonadati</taxon>
        <taxon>Bacteroidota</taxon>
        <taxon>Flavobacteriia</taxon>
        <taxon>Flavobacteriales</taxon>
        <taxon>Flavobacteriaceae</taxon>
        <taxon>Autumnicola</taxon>
    </lineage>
</organism>
<dbReference type="RefSeq" id="WP_311486057.1">
    <property type="nucleotide sequence ID" value="NZ_JAVRHP010000298.1"/>
</dbReference>
<feature type="domain" description="Cation efflux protein cytoplasmic" evidence="1">
    <location>
        <begin position="10"/>
        <end position="86"/>
    </location>
</feature>
<comment type="caution">
    <text evidence="2">The sequence shown here is derived from an EMBL/GenBank/DDBJ whole genome shotgun (WGS) entry which is preliminary data.</text>
</comment>
<name>A0ABU3D0F3_9FLAO</name>
<evidence type="ECO:0000313" key="3">
    <source>
        <dbReference type="Proteomes" id="UP001248819"/>
    </source>
</evidence>
<dbReference type="SUPFAM" id="SSF160240">
    <property type="entry name" value="Cation efflux protein cytoplasmic domain-like"/>
    <property type="match status" value="1"/>
</dbReference>
<dbReference type="InterPro" id="IPR027470">
    <property type="entry name" value="Cation_efflux_CTD"/>
</dbReference>
<evidence type="ECO:0000259" key="1">
    <source>
        <dbReference type="Pfam" id="PF16916"/>
    </source>
</evidence>
<reference evidence="2 3" key="1">
    <citation type="submission" date="2023-09" db="EMBL/GenBank/DDBJ databases">
        <authorList>
            <person name="Rey-Velasco X."/>
        </authorList>
    </citation>
    <scope>NUCLEOTIDE SEQUENCE [LARGE SCALE GENOMIC DNA]</scope>
    <source>
        <strain evidence="2 3">F297</strain>
    </source>
</reference>
<keyword evidence="3" id="KW-1185">Reference proteome</keyword>
<sequence length="87" mass="9909">LSEIMDEHLYDDFIEDIKTVSKDVEGVIAIEKCFVRKAGLFFHIDLHLIVKGDISVTKGHAIAHNLKNELQEKFPEISDVLIHVEPN</sequence>
<evidence type="ECO:0000313" key="2">
    <source>
        <dbReference type="EMBL" id="MDT0651988.1"/>
    </source>
</evidence>
<feature type="non-terminal residue" evidence="2">
    <location>
        <position position="1"/>
    </location>
</feature>
<proteinExistence type="predicted"/>
<dbReference type="Proteomes" id="UP001248819">
    <property type="component" value="Unassembled WGS sequence"/>
</dbReference>
<accession>A0ABU3D0F3</accession>
<dbReference type="EMBL" id="JAVRHP010000298">
    <property type="protein sequence ID" value="MDT0651988.1"/>
    <property type="molecule type" value="Genomic_DNA"/>
</dbReference>
<dbReference type="Gene3D" id="3.30.70.1350">
    <property type="entry name" value="Cation efflux protein, cytoplasmic domain"/>
    <property type="match status" value="1"/>
</dbReference>
<gene>
    <name evidence="2" type="ORF">RM529_17740</name>
</gene>
<protein>
    <submittedName>
        <fullName evidence="2">Cation transporter dimerization domain-containing protein</fullName>
    </submittedName>
</protein>
<dbReference type="Pfam" id="PF16916">
    <property type="entry name" value="ZT_dimer"/>
    <property type="match status" value="1"/>
</dbReference>
<dbReference type="InterPro" id="IPR036837">
    <property type="entry name" value="Cation_efflux_CTD_sf"/>
</dbReference>